<accession>A0AAW1MLY2</accession>
<keyword evidence="2" id="KW-1185">Reference proteome</keyword>
<comment type="caution">
    <text evidence="1">The sequence shown here is derived from an EMBL/GenBank/DDBJ whole genome shotgun (WGS) entry which is preliminary data.</text>
</comment>
<evidence type="ECO:0000313" key="2">
    <source>
        <dbReference type="Proteomes" id="UP001458880"/>
    </source>
</evidence>
<dbReference type="EMBL" id="JASPKY010000035">
    <property type="protein sequence ID" value="KAK9747020.1"/>
    <property type="molecule type" value="Genomic_DNA"/>
</dbReference>
<evidence type="ECO:0000313" key="1">
    <source>
        <dbReference type="EMBL" id="KAK9747020.1"/>
    </source>
</evidence>
<protein>
    <submittedName>
        <fullName evidence="1">Uncharacterized protein</fullName>
    </submittedName>
</protein>
<sequence>MQERFLKDNRDWLGASILFPRSQTRRGRPENLFVFSVERTKRHKTSESRKSTPLAVLSYATQMSMRASGKAQASKVIQEITTSPKRGIKYRRHMKRYLKVNNDKCYQAKMHWQCCWMLNYRDVNMKLSEKKPQKSFHHIKCFKWQSKNATQNQIALRSHPLLQKSVSKLWP</sequence>
<organism evidence="1 2">
    <name type="scientific">Popillia japonica</name>
    <name type="common">Japanese beetle</name>
    <dbReference type="NCBI Taxonomy" id="7064"/>
    <lineage>
        <taxon>Eukaryota</taxon>
        <taxon>Metazoa</taxon>
        <taxon>Ecdysozoa</taxon>
        <taxon>Arthropoda</taxon>
        <taxon>Hexapoda</taxon>
        <taxon>Insecta</taxon>
        <taxon>Pterygota</taxon>
        <taxon>Neoptera</taxon>
        <taxon>Endopterygota</taxon>
        <taxon>Coleoptera</taxon>
        <taxon>Polyphaga</taxon>
        <taxon>Scarabaeiformia</taxon>
        <taxon>Scarabaeidae</taxon>
        <taxon>Rutelinae</taxon>
        <taxon>Popillia</taxon>
    </lineage>
</organism>
<gene>
    <name evidence="1" type="ORF">QE152_g5714</name>
</gene>
<dbReference type="AlphaFoldDB" id="A0AAW1MLY2"/>
<reference evidence="1 2" key="1">
    <citation type="journal article" date="2024" name="BMC Genomics">
        <title>De novo assembly and annotation of Popillia japonica's genome with initial clues to its potential as an invasive pest.</title>
        <authorList>
            <person name="Cucini C."/>
            <person name="Boschi S."/>
            <person name="Funari R."/>
            <person name="Cardaioli E."/>
            <person name="Iannotti N."/>
            <person name="Marturano G."/>
            <person name="Paoli F."/>
            <person name="Bruttini M."/>
            <person name="Carapelli A."/>
            <person name="Frati F."/>
            <person name="Nardi F."/>
        </authorList>
    </citation>
    <scope>NUCLEOTIDE SEQUENCE [LARGE SCALE GENOMIC DNA]</scope>
    <source>
        <strain evidence="1">DMR45628</strain>
    </source>
</reference>
<dbReference type="Proteomes" id="UP001458880">
    <property type="component" value="Unassembled WGS sequence"/>
</dbReference>
<proteinExistence type="predicted"/>
<name>A0AAW1MLY2_POPJA</name>